<dbReference type="Proteomes" id="UP001369247">
    <property type="component" value="Unassembled WGS sequence"/>
</dbReference>
<dbReference type="EMBL" id="CP104550">
    <property type="protein sequence ID" value="UXH31812.1"/>
    <property type="molecule type" value="Genomic_DNA"/>
</dbReference>
<keyword evidence="1" id="KW-0812">Transmembrane</keyword>
<protein>
    <submittedName>
        <fullName evidence="3">DUF5518 domain-containing protein</fullName>
    </submittedName>
</protein>
<keyword evidence="1" id="KW-1133">Transmembrane helix</keyword>
<dbReference type="InterPro" id="IPR040493">
    <property type="entry name" value="DUF5518"/>
</dbReference>
<organism evidence="3">
    <name type="scientific">Methanothermobacter wolfeii</name>
    <name type="common">Methanobacterium wolfei</name>
    <dbReference type="NCBI Taxonomy" id="145261"/>
    <lineage>
        <taxon>Archaea</taxon>
        <taxon>Methanobacteriati</taxon>
        <taxon>Methanobacteriota</taxon>
        <taxon>Methanomada group</taxon>
        <taxon>Methanobacteria</taxon>
        <taxon>Methanobacteriales</taxon>
        <taxon>Methanobacteriaceae</taxon>
        <taxon>Methanothermobacter</taxon>
    </lineage>
</organism>
<feature type="transmembrane region" description="Helical" evidence="1">
    <location>
        <begin position="34"/>
        <end position="51"/>
    </location>
</feature>
<feature type="transmembrane region" description="Helical" evidence="1">
    <location>
        <begin position="58"/>
        <end position="81"/>
    </location>
</feature>
<dbReference type="EMBL" id="JAXUHJ010000010">
    <property type="protein sequence ID" value="MEJ8543131.1"/>
    <property type="molecule type" value="Genomic_DNA"/>
</dbReference>
<dbReference type="GeneID" id="75105671"/>
<dbReference type="RefSeq" id="WP_261599637.1">
    <property type="nucleotide sequence ID" value="NZ_CP104550.1"/>
</dbReference>
<keyword evidence="1" id="KW-0472">Membrane</keyword>
<feature type="transmembrane region" description="Helical" evidence="1">
    <location>
        <begin position="87"/>
        <end position="113"/>
    </location>
</feature>
<dbReference type="Pfam" id="PF17647">
    <property type="entry name" value="DUF5518"/>
    <property type="match status" value="1"/>
</dbReference>
<sequence length="126" mass="13360">MINMEIGFSWKAVASGVILTGALEPVFRFITPEISGLMSIVVASIAGGYIADGHYLKGVFNGALIGASVGMINILLVYIRTWQMNTFIIMILIYALAGDISLGILGGTAGSLLRTLNPRLNMGRPS</sequence>
<dbReference type="KEGG" id="mwo:MWSIV6_0070"/>
<proteinExistence type="predicted"/>
<evidence type="ECO:0000256" key="1">
    <source>
        <dbReference type="SAM" id="Phobius"/>
    </source>
</evidence>
<evidence type="ECO:0000313" key="2">
    <source>
        <dbReference type="EMBL" id="MEJ8543131.1"/>
    </source>
</evidence>
<dbReference type="AlphaFoldDB" id="A0A9E7RUU8"/>
<reference evidence="2 4" key="2">
    <citation type="submission" date="2023-12" db="EMBL/GenBank/DDBJ databases">
        <title>Phenotypic and Genomic Characterization of Methanothermobacter wolfeii Strain BSEL, a CO2-Capturing Archaeon with Minimal Nutrient Requirements.</title>
        <authorList>
            <person name="Ale Enriquez F."/>
            <person name="Ahring B.K."/>
        </authorList>
    </citation>
    <scope>NUCLEOTIDE SEQUENCE [LARGE SCALE GENOMIC DNA]</scope>
    <source>
        <strain evidence="2 4">BSEL-1</strain>
    </source>
</reference>
<dbReference type="Proteomes" id="UP001065373">
    <property type="component" value="Chromosome"/>
</dbReference>
<name>A0A9E7RUU8_METWO</name>
<evidence type="ECO:0000313" key="4">
    <source>
        <dbReference type="Proteomes" id="UP001369247"/>
    </source>
</evidence>
<gene>
    <name evidence="3" type="ORF">N5910_00425</name>
    <name evidence="2" type="ORF">U2150_06480</name>
</gene>
<evidence type="ECO:0000313" key="3">
    <source>
        <dbReference type="EMBL" id="UXH31812.1"/>
    </source>
</evidence>
<keyword evidence="4" id="KW-1185">Reference proteome</keyword>
<reference evidence="3" key="1">
    <citation type="submission" date="2022-09" db="EMBL/GenBank/DDBJ databases">
        <title>Characterization of three MwoI isoschizomers from sequenced genome and metagenomes.</title>
        <authorList>
            <person name="Fomenkov A."/>
            <person name="Xu S.Y."/>
            <person name="Roberts R.J."/>
        </authorList>
    </citation>
    <scope>NUCLEOTIDE SEQUENCE</scope>
    <source>
        <strain evidence="3">DSM 2970</strain>
    </source>
</reference>
<accession>A0A9E7RUU8</accession>